<sequence>MIPQTAMDLEGAAGFRRTKDEHSKEPALVVQRNTCCKYLSCIFLVLLAAGLFVWQSDAALRRIAPMLAAKRARARAAQHTAHSRFTSIGQELEQHLEQEMKETEIALRLRSRLRELEKLHRKNVTRALDAAAIGDAAVTFQARDAVKPYLEDAVDALFEELRTVIDARILQPMMSSGAQAKQRHDALHQEVLEELRKDKVERDAFLKAKHQQPGDIDGDGFQEHTDDYTPNWSDDHYDEEAARKRDEQWRNEVVEHFAESFAHHFNDTAAKEDGLQPRATLTEADPLFEELTKLGDALGYPGAWDAVSSNETAPRLSWREAEKKLKSLEPQLKKHRCHQFEPSEEPEDDEYDYMQIHNVEHYISEMKWHAKLNSHRDEIVGKLAEHASSKISTMELVEHLETLEGERVFPSFWLFHAPGSYDDYRYGDW</sequence>
<evidence type="ECO:0000313" key="2">
    <source>
        <dbReference type="EMBL" id="CAE0693912.1"/>
    </source>
</evidence>
<reference evidence="3" key="2">
    <citation type="submission" date="2021-11" db="EMBL/GenBank/DDBJ databases">
        <authorList>
            <consortium name="Genoscope - CEA"/>
            <person name="William W."/>
        </authorList>
    </citation>
    <scope>NUCLEOTIDE SEQUENCE</scope>
</reference>
<organism evidence="2">
    <name type="scientific">Pelagomonas calceolata</name>
    <dbReference type="NCBI Taxonomy" id="35677"/>
    <lineage>
        <taxon>Eukaryota</taxon>
        <taxon>Sar</taxon>
        <taxon>Stramenopiles</taxon>
        <taxon>Ochrophyta</taxon>
        <taxon>Pelagophyceae</taxon>
        <taxon>Pelagomonadales</taxon>
        <taxon>Pelagomonadaceae</taxon>
        <taxon>Pelagomonas</taxon>
    </lineage>
</organism>
<keyword evidence="1" id="KW-0472">Membrane</keyword>
<dbReference type="EMBL" id="CAKKNE010000001">
    <property type="protein sequence ID" value="CAH0364327.1"/>
    <property type="molecule type" value="Genomic_DNA"/>
</dbReference>
<dbReference type="OrthoDB" id="10488577at2759"/>
<reference evidence="2" key="1">
    <citation type="submission" date="2021-01" db="EMBL/GenBank/DDBJ databases">
        <authorList>
            <person name="Corre E."/>
            <person name="Pelletier E."/>
            <person name="Niang G."/>
            <person name="Scheremetjew M."/>
            <person name="Finn R."/>
            <person name="Kale V."/>
            <person name="Holt S."/>
            <person name="Cochrane G."/>
            <person name="Meng A."/>
            <person name="Brown T."/>
            <person name="Cohen L."/>
        </authorList>
    </citation>
    <scope>NUCLEOTIDE SEQUENCE</scope>
    <source>
        <strain evidence="2">CCMP1756</strain>
    </source>
</reference>
<dbReference type="Proteomes" id="UP000789595">
    <property type="component" value="Unassembled WGS sequence"/>
</dbReference>
<evidence type="ECO:0000313" key="3">
    <source>
        <dbReference type="EMBL" id="CAH0364327.1"/>
    </source>
</evidence>
<accession>A0A7S3ZTX8</accession>
<feature type="transmembrane region" description="Helical" evidence="1">
    <location>
        <begin position="35"/>
        <end position="54"/>
    </location>
</feature>
<dbReference type="EMBL" id="HBIW01010948">
    <property type="protein sequence ID" value="CAE0693912.1"/>
    <property type="molecule type" value="Transcribed_RNA"/>
</dbReference>
<protein>
    <submittedName>
        <fullName evidence="2">Uncharacterized protein</fullName>
    </submittedName>
</protein>
<proteinExistence type="predicted"/>
<evidence type="ECO:0000313" key="4">
    <source>
        <dbReference type="Proteomes" id="UP000789595"/>
    </source>
</evidence>
<keyword evidence="1" id="KW-0812">Transmembrane</keyword>
<dbReference type="AlphaFoldDB" id="A0A7S3ZTX8"/>
<keyword evidence="4" id="KW-1185">Reference proteome</keyword>
<name>A0A7S3ZTX8_9STRA</name>
<gene>
    <name evidence="2" type="ORF">PCAL00307_LOCUS9348</name>
    <name evidence="3" type="ORF">PECAL_1P06840</name>
</gene>
<evidence type="ECO:0000256" key="1">
    <source>
        <dbReference type="SAM" id="Phobius"/>
    </source>
</evidence>
<keyword evidence="1" id="KW-1133">Transmembrane helix</keyword>